<accession>A0A3P6TS10</accession>
<sequence>MDQPSESKNSEIGMQPTTSSSPTAAQQHTFVVENIEGRIRDSVKQNSMPSDESQTSFQSNSNSLVPDPEILASLEGYAKDISTNIDIVLRNLRGSLNEMSDLTVQATECFADAIAESCNSVDATIKNTYALLAKVEEVNEAMAGIRKLAQQVKDIKRVVDLFETQLVTGSVI</sequence>
<keyword evidence="4" id="KW-1185">Reference proteome</keyword>
<evidence type="ECO:0000313" key="4">
    <source>
        <dbReference type="Proteomes" id="UP000277928"/>
    </source>
</evidence>
<dbReference type="GO" id="GO:0032418">
    <property type="term" value="P:lysosome localization"/>
    <property type="evidence" value="ECO:0007669"/>
    <property type="project" value="TreeGrafter"/>
</dbReference>
<dbReference type="OrthoDB" id="21270at2759"/>
<gene>
    <name evidence="3" type="ORF">NLS_LOCUS7523</name>
</gene>
<dbReference type="InterPro" id="IPR046465">
    <property type="entry name" value="BORCS6_C"/>
</dbReference>
<dbReference type="PANTHER" id="PTHR13440:SF7">
    <property type="entry name" value="BLOC-1 RELATED COMPLEX SUBUNIT 6"/>
    <property type="match status" value="1"/>
</dbReference>
<feature type="compositionally biased region" description="Polar residues" evidence="1">
    <location>
        <begin position="44"/>
        <end position="64"/>
    </location>
</feature>
<dbReference type="InterPro" id="IPR019314">
    <property type="entry name" value="BORCS6"/>
</dbReference>
<dbReference type="GO" id="GO:0099078">
    <property type="term" value="C:BORC complex"/>
    <property type="evidence" value="ECO:0007669"/>
    <property type="project" value="TreeGrafter"/>
</dbReference>
<dbReference type="AlphaFoldDB" id="A0A3P6TS10"/>
<evidence type="ECO:0000259" key="2">
    <source>
        <dbReference type="Pfam" id="PF10157"/>
    </source>
</evidence>
<reference evidence="3 4" key="1">
    <citation type="submission" date="2018-08" db="EMBL/GenBank/DDBJ databases">
        <authorList>
            <person name="Laetsch R D."/>
            <person name="Stevens L."/>
            <person name="Kumar S."/>
            <person name="Blaxter L. M."/>
        </authorList>
    </citation>
    <scope>NUCLEOTIDE SEQUENCE [LARGE SCALE GENOMIC DNA]</scope>
</reference>
<dbReference type="Proteomes" id="UP000277928">
    <property type="component" value="Unassembled WGS sequence"/>
</dbReference>
<evidence type="ECO:0000256" key="1">
    <source>
        <dbReference type="SAM" id="MobiDB-lite"/>
    </source>
</evidence>
<proteinExistence type="predicted"/>
<dbReference type="PANTHER" id="PTHR13440">
    <property type="entry name" value="BLOC-1 RELATED COMPLEX SUBUNIT 6"/>
    <property type="match status" value="1"/>
</dbReference>
<name>A0A3P6TS10_LITSI</name>
<dbReference type="OMA" id="EIFEAVC"/>
<feature type="compositionally biased region" description="Polar residues" evidence="1">
    <location>
        <begin position="1"/>
        <end position="29"/>
    </location>
</feature>
<dbReference type="STRING" id="42156.A0A3P6TS10"/>
<organism evidence="3 4">
    <name type="scientific">Litomosoides sigmodontis</name>
    <name type="common">Filarial nematode worm</name>
    <dbReference type="NCBI Taxonomy" id="42156"/>
    <lineage>
        <taxon>Eukaryota</taxon>
        <taxon>Metazoa</taxon>
        <taxon>Ecdysozoa</taxon>
        <taxon>Nematoda</taxon>
        <taxon>Chromadorea</taxon>
        <taxon>Rhabditida</taxon>
        <taxon>Spirurina</taxon>
        <taxon>Spiruromorpha</taxon>
        <taxon>Filarioidea</taxon>
        <taxon>Onchocercidae</taxon>
        <taxon>Litomosoides</taxon>
    </lineage>
</organism>
<protein>
    <recommendedName>
        <fullName evidence="2">BLOC-1-related complex subunit 6 C-terminal helix domain-containing protein</fullName>
    </recommendedName>
</protein>
<feature type="domain" description="BLOC-1-related complex subunit 6 C-terminal helix" evidence="2">
    <location>
        <begin position="65"/>
        <end position="163"/>
    </location>
</feature>
<dbReference type="Pfam" id="PF10157">
    <property type="entry name" value="BORCS6"/>
    <property type="match status" value="1"/>
</dbReference>
<dbReference type="EMBL" id="UYRX01000790">
    <property type="protein sequence ID" value="VDK86249.1"/>
    <property type="molecule type" value="Genomic_DNA"/>
</dbReference>
<feature type="region of interest" description="Disordered" evidence="1">
    <location>
        <begin position="1"/>
        <end position="64"/>
    </location>
</feature>
<evidence type="ECO:0000313" key="3">
    <source>
        <dbReference type="EMBL" id="VDK86249.1"/>
    </source>
</evidence>